<organism evidence="6 7">
    <name type="scientific">Pseudaeromonas sharmana</name>
    <dbReference type="NCBI Taxonomy" id="328412"/>
    <lineage>
        <taxon>Bacteria</taxon>
        <taxon>Pseudomonadati</taxon>
        <taxon>Pseudomonadota</taxon>
        <taxon>Gammaproteobacteria</taxon>
        <taxon>Aeromonadales</taxon>
        <taxon>Aeromonadaceae</taxon>
        <taxon>Pseudaeromonas</taxon>
    </lineage>
</organism>
<evidence type="ECO:0000256" key="1">
    <source>
        <dbReference type="ARBA" id="ARBA00004196"/>
    </source>
</evidence>
<evidence type="ECO:0000313" key="6">
    <source>
        <dbReference type="EMBL" id="MFC3914284.1"/>
    </source>
</evidence>
<dbReference type="PANTHER" id="PTHR46847:SF2">
    <property type="entry name" value="ABC TRANSPORTER SUGAR-BINDING PROTEIN"/>
    <property type="match status" value="1"/>
</dbReference>
<evidence type="ECO:0000259" key="5">
    <source>
        <dbReference type="Pfam" id="PF13407"/>
    </source>
</evidence>
<feature type="signal peptide" evidence="4">
    <location>
        <begin position="1"/>
        <end position="24"/>
    </location>
</feature>
<evidence type="ECO:0000313" key="7">
    <source>
        <dbReference type="Proteomes" id="UP001595692"/>
    </source>
</evidence>
<protein>
    <submittedName>
        <fullName evidence="6">ABC transporter substrate-binding protein</fullName>
    </submittedName>
</protein>
<dbReference type="Proteomes" id="UP001595692">
    <property type="component" value="Unassembled WGS sequence"/>
</dbReference>
<evidence type="ECO:0000256" key="3">
    <source>
        <dbReference type="ARBA" id="ARBA00022729"/>
    </source>
</evidence>
<dbReference type="RefSeq" id="WP_377152993.1">
    <property type="nucleotide sequence ID" value="NZ_JBHSAF010000014.1"/>
</dbReference>
<evidence type="ECO:0000256" key="4">
    <source>
        <dbReference type="SAM" id="SignalP"/>
    </source>
</evidence>
<dbReference type="CDD" id="cd06324">
    <property type="entry name" value="PBP1_ABC_sugar_binding-like"/>
    <property type="match status" value="1"/>
</dbReference>
<dbReference type="InterPro" id="IPR025997">
    <property type="entry name" value="SBP_2_dom"/>
</dbReference>
<feature type="chain" id="PRO_5046045191" evidence="4">
    <location>
        <begin position="25"/>
        <end position="384"/>
    </location>
</feature>
<dbReference type="SUPFAM" id="SSF53822">
    <property type="entry name" value="Periplasmic binding protein-like I"/>
    <property type="match status" value="1"/>
</dbReference>
<dbReference type="Gene3D" id="3.40.50.2300">
    <property type="match status" value="2"/>
</dbReference>
<feature type="domain" description="Periplasmic binding protein" evidence="5">
    <location>
        <begin position="32"/>
        <end position="303"/>
    </location>
</feature>
<comment type="caution">
    <text evidence="6">The sequence shown here is derived from an EMBL/GenBank/DDBJ whole genome shotgun (WGS) entry which is preliminary data.</text>
</comment>
<name>A0ABV8CQX7_9GAMM</name>
<keyword evidence="7" id="KW-1185">Reference proteome</keyword>
<dbReference type="PANTHER" id="PTHR46847">
    <property type="entry name" value="D-ALLOSE-BINDING PERIPLASMIC PROTEIN-RELATED"/>
    <property type="match status" value="1"/>
</dbReference>
<proteinExistence type="inferred from homology"/>
<comment type="subcellular location">
    <subcellularLocation>
        <location evidence="1">Cell envelope</location>
    </subcellularLocation>
</comment>
<gene>
    <name evidence="6" type="ORF">ACFOSS_12510</name>
</gene>
<dbReference type="EMBL" id="JBHSAF010000014">
    <property type="protein sequence ID" value="MFC3914284.1"/>
    <property type="molecule type" value="Genomic_DNA"/>
</dbReference>
<keyword evidence="3 4" id="KW-0732">Signal</keyword>
<dbReference type="Pfam" id="PF13407">
    <property type="entry name" value="Peripla_BP_4"/>
    <property type="match status" value="1"/>
</dbReference>
<evidence type="ECO:0000256" key="2">
    <source>
        <dbReference type="ARBA" id="ARBA00007639"/>
    </source>
</evidence>
<dbReference type="InterPro" id="IPR028082">
    <property type="entry name" value="Peripla_BP_I"/>
</dbReference>
<accession>A0ABV8CQX7</accession>
<sequence>MNLCRQLLLLLLLTFTTPFSELYAAPPATVLFISPAHDDDLFWQQVEATMRHAARGLGLSLQVSYGNDSPLRAASLAHKAMSRQHKPAFIVLQFNGPVMPELLRHAERQQVRLLTINSQQSALSRQQIGIPGQTYPLWLAHLWPDDQLAGRLEAEALLQAAKTRWPEQPVVSLLAFNGAINDVSLVAQQRSQGMRQALRGQPDAALAQEFAEYWNVEKATHPLTAALQRYPEATVLWSANDAFALRLRERLKQAGKPLDAYLLAGIDATPQGLAAVERGELVTTIGGHFMEGAWAMVLIYDYLHLPAAQWQPVYQQTGMHAFDREQISLLRRITESGALAKLDYRAMTRTAFLAKHSSRTQWQGYPFTWQALLATLQQQQLLTP</sequence>
<reference evidence="7" key="1">
    <citation type="journal article" date="2019" name="Int. J. Syst. Evol. Microbiol.">
        <title>The Global Catalogue of Microorganisms (GCM) 10K type strain sequencing project: providing services to taxonomists for standard genome sequencing and annotation.</title>
        <authorList>
            <consortium name="The Broad Institute Genomics Platform"/>
            <consortium name="The Broad Institute Genome Sequencing Center for Infectious Disease"/>
            <person name="Wu L."/>
            <person name="Ma J."/>
        </authorList>
    </citation>
    <scope>NUCLEOTIDE SEQUENCE [LARGE SCALE GENOMIC DNA]</scope>
    <source>
        <strain evidence="7">CCUG 54939</strain>
    </source>
</reference>
<comment type="similarity">
    <text evidence="2">Belongs to the bacterial solute-binding protein 2 family.</text>
</comment>